<keyword evidence="3" id="KW-0813">Transport</keyword>
<feature type="compositionally biased region" description="Basic and acidic residues" evidence="6">
    <location>
        <begin position="887"/>
        <end position="896"/>
    </location>
</feature>
<dbReference type="eggNOG" id="KOG1060">
    <property type="taxonomic scope" value="Eukaryota"/>
</dbReference>
<dbReference type="InterPro" id="IPR016024">
    <property type="entry name" value="ARM-type_fold"/>
</dbReference>
<keyword evidence="9" id="KW-1185">Reference proteome</keyword>
<dbReference type="OMA" id="AICAMRI"/>
<dbReference type="HOGENOM" id="CLU_322991_0_0_1"/>
<dbReference type="InterPro" id="IPR011989">
    <property type="entry name" value="ARM-like"/>
</dbReference>
<gene>
    <name evidence="8" type="ORF">CYME_CMR470C</name>
</gene>
<dbReference type="STRING" id="280699.M1V6Y6"/>
<organism evidence="8 9">
    <name type="scientific">Cyanidioschyzon merolae (strain NIES-3377 / 10D)</name>
    <name type="common">Unicellular red alga</name>
    <dbReference type="NCBI Taxonomy" id="280699"/>
    <lineage>
        <taxon>Eukaryota</taxon>
        <taxon>Rhodophyta</taxon>
        <taxon>Bangiophyceae</taxon>
        <taxon>Cyanidiales</taxon>
        <taxon>Cyanidiaceae</taxon>
        <taxon>Cyanidioschyzon</taxon>
    </lineage>
</organism>
<feature type="domain" description="Clathrin/coatomer adaptor adaptin-like N-terminal" evidence="7">
    <location>
        <begin position="34"/>
        <end position="525"/>
    </location>
</feature>
<evidence type="ECO:0000259" key="7">
    <source>
        <dbReference type="Pfam" id="PF01602"/>
    </source>
</evidence>
<evidence type="ECO:0000256" key="6">
    <source>
        <dbReference type="SAM" id="MobiDB-lite"/>
    </source>
</evidence>
<dbReference type="Proteomes" id="UP000007014">
    <property type="component" value="Chromosome 18"/>
</dbReference>
<evidence type="ECO:0000313" key="9">
    <source>
        <dbReference type="Proteomes" id="UP000007014"/>
    </source>
</evidence>
<dbReference type="AlphaFoldDB" id="M1V6Y6"/>
<dbReference type="Gramene" id="CMR470CT">
    <property type="protein sequence ID" value="CMR470CT"/>
    <property type="gene ID" value="CMR470C"/>
</dbReference>
<evidence type="ECO:0000256" key="5">
    <source>
        <dbReference type="ARBA" id="ARBA00023136"/>
    </source>
</evidence>
<dbReference type="EMBL" id="AP006500">
    <property type="protein sequence ID" value="BAM82635.1"/>
    <property type="molecule type" value="Genomic_DNA"/>
</dbReference>
<dbReference type="RefSeq" id="XP_005538671.1">
    <property type="nucleotide sequence ID" value="XM_005538614.1"/>
</dbReference>
<accession>M1V6Y6</accession>
<evidence type="ECO:0000256" key="2">
    <source>
        <dbReference type="ARBA" id="ARBA00006613"/>
    </source>
</evidence>
<evidence type="ECO:0000256" key="4">
    <source>
        <dbReference type="ARBA" id="ARBA00022927"/>
    </source>
</evidence>
<evidence type="ECO:0000256" key="3">
    <source>
        <dbReference type="ARBA" id="ARBA00022448"/>
    </source>
</evidence>
<reference evidence="8 9" key="1">
    <citation type="journal article" date="2004" name="Nature">
        <title>Genome sequence of the ultrasmall unicellular red alga Cyanidioschyzon merolae 10D.</title>
        <authorList>
            <person name="Matsuzaki M."/>
            <person name="Misumi O."/>
            <person name="Shin-i T."/>
            <person name="Maruyama S."/>
            <person name="Takahara M."/>
            <person name="Miyagishima S."/>
            <person name="Mori T."/>
            <person name="Nishida K."/>
            <person name="Yagisawa F."/>
            <person name="Nishida K."/>
            <person name="Yoshida Y."/>
            <person name="Nishimura Y."/>
            <person name="Nakao S."/>
            <person name="Kobayashi T."/>
            <person name="Momoyama Y."/>
            <person name="Higashiyama T."/>
            <person name="Minoda A."/>
            <person name="Sano M."/>
            <person name="Nomoto H."/>
            <person name="Oishi K."/>
            <person name="Hayashi H."/>
            <person name="Ohta F."/>
            <person name="Nishizaka S."/>
            <person name="Haga S."/>
            <person name="Miura S."/>
            <person name="Morishita T."/>
            <person name="Kabeya Y."/>
            <person name="Terasawa K."/>
            <person name="Suzuki Y."/>
            <person name="Ishii Y."/>
            <person name="Asakawa S."/>
            <person name="Takano H."/>
            <person name="Ohta N."/>
            <person name="Kuroiwa H."/>
            <person name="Tanaka K."/>
            <person name="Shimizu N."/>
            <person name="Sugano S."/>
            <person name="Sato N."/>
            <person name="Nozaki H."/>
            <person name="Ogasawara N."/>
            <person name="Kohara Y."/>
            <person name="Kuroiwa T."/>
        </authorList>
    </citation>
    <scope>NUCLEOTIDE SEQUENCE [LARGE SCALE GENOMIC DNA]</scope>
    <source>
        <strain evidence="8 9">10D</strain>
    </source>
</reference>
<evidence type="ECO:0000256" key="1">
    <source>
        <dbReference type="ARBA" id="ARBA00004308"/>
    </source>
</evidence>
<keyword evidence="4" id="KW-0653">Protein transport</keyword>
<dbReference type="OrthoDB" id="10254310at2759"/>
<protein>
    <submittedName>
        <fullName evidence="8">Similar to adaptor-related protein complex 3, beta subunit</fullName>
    </submittedName>
</protein>
<dbReference type="GO" id="GO:0006886">
    <property type="term" value="P:intracellular protein transport"/>
    <property type="evidence" value="ECO:0007669"/>
    <property type="project" value="InterPro"/>
</dbReference>
<dbReference type="GO" id="GO:0016192">
    <property type="term" value="P:vesicle-mediated transport"/>
    <property type="evidence" value="ECO:0007669"/>
    <property type="project" value="InterPro"/>
</dbReference>
<dbReference type="InterPro" id="IPR026739">
    <property type="entry name" value="AP_beta"/>
</dbReference>
<dbReference type="SUPFAM" id="SSF48371">
    <property type="entry name" value="ARM repeat"/>
    <property type="match status" value="1"/>
</dbReference>
<dbReference type="Gene3D" id="1.25.10.10">
    <property type="entry name" value="Leucine-rich Repeat Variant"/>
    <property type="match status" value="1"/>
</dbReference>
<name>M1V6Y6_CYAM1</name>
<dbReference type="GO" id="GO:0030117">
    <property type="term" value="C:membrane coat"/>
    <property type="evidence" value="ECO:0007669"/>
    <property type="project" value="InterPro"/>
</dbReference>
<comment type="subcellular location">
    <subcellularLocation>
        <location evidence="1">Endomembrane system</location>
    </subcellularLocation>
</comment>
<dbReference type="GeneID" id="16997126"/>
<dbReference type="GO" id="GO:0012505">
    <property type="term" value="C:endomembrane system"/>
    <property type="evidence" value="ECO:0007669"/>
    <property type="project" value="UniProtKB-SubCell"/>
</dbReference>
<comment type="similarity">
    <text evidence="2">Belongs to the adaptor complexes large subunit family.</text>
</comment>
<dbReference type="InterPro" id="IPR002553">
    <property type="entry name" value="Clathrin/coatomer_adapt-like_N"/>
</dbReference>
<dbReference type="Pfam" id="PF01602">
    <property type="entry name" value="Adaptin_N"/>
    <property type="match status" value="1"/>
</dbReference>
<feature type="compositionally biased region" description="Polar residues" evidence="6">
    <location>
        <begin position="871"/>
        <end position="881"/>
    </location>
</feature>
<sequence length="896" mass="97675">MTTLASQLAGNWTDASYLDDANTDWALLRLQLEQGNAQVRREALKRVLALSVQGQPVAKLLPAVVSNLLQADYELKRLVCIFLQQHADDEPHLVLLAVNALFKDLQHNDPWVRSQALRLLTSLRVPALRQVMWLAIHRGVRDRHPQVRLTAALSIPPVLTWNEPDGAEPAQSLHQLPVEQIASALTAPLWQLLLNDREAPVLVATAAALGMLDRDAMLNIPVSLVERLDEEYQTIPGNLLPIALHQLLRYVLLRTTTRPERMTETLCGEELTRFVQAVDRLARKAVESLSAAVAVSGALTLYHLRRSSDNDVTETVVRTLLRYALDHESGLKVLALRMLHVLAWREPACLTRYAPLFVPTIGTDEPAVYRHQLGILVKLVEFEETLCITIMDRLVPLLKCRGEELAIMAARALALMAAVHPVSSAAAIPQLIDIWRSRSVVSPSVYGAVGLLLLRMTVGALRTTPRERISQAENLLKEIVLNAAWIESDSPTQSRFLWIVGTMIDHIGTVADEVLRRWMQQQQQQQQHRLLLAAPVRLELLRLARTLAARRTSTDRAWRALNSLLVAGLEDDDVDVLSYAVECAQSLDKISVRPESVMDTMEARVAQSTTLIDTDPTPRAGTAEAAAAHPQCAPLRTSSIVDDVRTDAIDALRNRDAVAFAVPSAWTNGCLLCAWSACTSAGATFSSCLPENANLLHVSLPLVPSTEASKHQAAEKHQDTSTELQAPVATNPVPAADSLALFFGETTASATTTAPVAAAPADKHEDASEPLIAISSPEQTSPDAPVDSTLHMSVFDALLTAGLVSSERVEQLRPRMLAENSLDALFQELIAAASGALQPSSEAESLDALAAESAGLLPTGAAQSMYEAPVSLTQVPEATQQSRDKRRNAASEHPHL</sequence>
<keyword evidence="5" id="KW-0472">Membrane</keyword>
<proteinExistence type="inferred from homology"/>
<feature type="region of interest" description="Disordered" evidence="6">
    <location>
        <begin position="867"/>
        <end position="896"/>
    </location>
</feature>
<reference evidence="8 9" key="2">
    <citation type="journal article" date="2007" name="BMC Biol.">
        <title>A 100%-complete sequence reveals unusually simple genomic features in the hot-spring red alga Cyanidioschyzon merolae.</title>
        <authorList>
            <person name="Nozaki H."/>
            <person name="Takano H."/>
            <person name="Misumi O."/>
            <person name="Terasawa K."/>
            <person name="Matsuzaki M."/>
            <person name="Maruyama S."/>
            <person name="Nishida K."/>
            <person name="Yagisawa F."/>
            <person name="Yoshida Y."/>
            <person name="Fujiwara T."/>
            <person name="Takio S."/>
            <person name="Tamura K."/>
            <person name="Chung S.J."/>
            <person name="Nakamura S."/>
            <person name="Kuroiwa H."/>
            <person name="Tanaka K."/>
            <person name="Sato N."/>
            <person name="Kuroiwa T."/>
        </authorList>
    </citation>
    <scope>NUCLEOTIDE SEQUENCE [LARGE SCALE GENOMIC DNA]</scope>
    <source>
        <strain evidence="8 9">10D</strain>
    </source>
</reference>
<evidence type="ECO:0000313" key="8">
    <source>
        <dbReference type="EMBL" id="BAM82635.1"/>
    </source>
</evidence>
<dbReference type="PANTHER" id="PTHR11134">
    <property type="entry name" value="ADAPTOR COMPLEX SUBUNIT BETA FAMILY MEMBER"/>
    <property type="match status" value="1"/>
</dbReference>
<dbReference type="KEGG" id="cme:CYME_CMR470C"/>